<reference evidence="1 2" key="1">
    <citation type="journal article" date="2019" name="Nat. Ecol. Evol.">
        <title>Megaphylogeny resolves global patterns of mushroom evolution.</title>
        <authorList>
            <person name="Varga T."/>
            <person name="Krizsan K."/>
            <person name="Foldi C."/>
            <person name="Dima B."/>
            <person name="Sanchez-Garcia M."/>
            <person name="Sanchez-Ramirez S."/>
            <person name="Szollosi G.J."/>
            <person name="Szarkandi J.G."/>
            <person name="Papp V."/>
            <person name="Albert L."/>
            <person name="Andreopoulos W."/>
            <person name="Angelini C."/>
            <person name="Antonin V."/>
            <person name="Barry K.W."/>
            <person name="Bougher N.L."/>
            <person name="Buchanan P."/>
            <person name="Buyck B."/>
            <person name="Bense V."/>
            <person name="Catcheside P."/>
            <person name="Chovatia M."/>
            <person name="Cooper J."/>
            <person name="Damon W."/>
            <person name="Desjardin D."/>
            <person name="Finy P."/>
            <person name="Geml J."/>
            <person name="Haridas S."/>
            <person name="Hughes K."/>
            <person name="Justo A."/>
            <person name="Karasinski D."/>
            <person name="Kautmanova I."/>
            <person name="Kiss B."/>
            <person name="Kocsube S."/>
            <person name="Kotiranta H."/>
            <person name="LaButti K.M."/>
            <person name="Lechner B.E."/>
            <person name="Liimatainen K."/>
            <person name="Lipzen A."/>
            <person name="Lukacs Z."/>
            <person name="Mihaltcheva S."/>
            <person name="Morgado L.N."/>
            <person name="Niskanen T."/>
            <person name="Noordeloos M.E."/>
            <person name="Ohm R.A."/>
            <person name="Ortiz-Santana B."/>
            <person name="Ovrebo C."/>
            <person name="Racz N."/>
            <person name="Riley R."/>
            <person name="Savchenko A."/>
            <person name="Shiryaev A."/>
            <person name="Soop K."/>
            <person name="Spirin V."/>
            <person name="Szebenyi C."/>
            <person name="Tomsovsky M."/>
            <person name="Tulloss R.E."/>
            <person name="Uehling J."/>
            <person name="Grigoriev I.V."/>
            <person name="Vagvolgyi C."/>
            <person name="Papp T."/>
            <person name="Martin F.M."/>
            <person name="Miettinen O."/>
            <person name="Hibbett D.S."/>
            <person name="Nagy L.G."/>
        </authorList>
    </citation>
    <scope>NUCLEOTIDE SEQUENCE [LARGE SCALE GENOMIC DNA]</scope>
    <source>
        <strain evidence="1 2">FP101781</strain>
    </source>
</reference>
<dbReference type="AlphaFoldDB" id="A0A4Y7TRL5"/>
<accession>A0A4Y7TRL5</accession>
<dbReference type="Proteomes" id="UP000298030">
    <property type="component" value="Unassembled WGS sequence"/>
</dbReference>
<keyword evidence="2" id="KW-1185">Reference proteome</keyword>
<dbReference type="EMBL" id="QPFP01000005">
    <property type="protein sequence ID" value="TEB36825.1"/>
    <property type="molecule type" value="Genomic_DNA"/>
</dbReference>
<sequence>MAEECVPMDQGRKRAGSLVQLPTVGDAQDEALGISNTCDTSPPQQLPWRLHRGHNRRGCCGARGSLARPAISKLVRWEGRRAGRKNDAIQKVGRLLSASSGWIGE</sequence>
<organism evidence="1 2">
    <name type="scientific">Coprinellus micaceus</name>
    <name type="common">Glistening ink-cap mushroom</name>
    <name type="synonym">Coprinus micaceus</name>
    <dbReference type="NCBI Taxonomy" id="71717"/>
    <lineage>
        <taxon>Eukaryota</taxon>
        <taxon>Fungi</taxon>
        <taxon>Dikarya</taxon>
        <taxon>Basidiomycota</taxon>
        <taxon>Agaricomycotina</taxon>
        <taxon>Agaricomycetes</taxon>
        <taxon>Agaricomycetidae</taxon>
        <taxon>Agaricales</taxon>
        <taxon>Agaricineae</taxon>
        <taxon>Psathyrellaceae</taxon>
        <taxon>Coprinellus</taxon>
    </lineage>
</organism>
<gene>
    <name evidence="1" type="ORF">FA13DRAFT_1727196</name>
</gene>
<comment type="caution">
    <text evidence="1">The sequence shown here is derived from an EMBL/GenBank/DDBJ whole genome shotgun (WGS) entry which is preliminary data.</text>
</comment>
<name>A0A4Y7TRL5_COPMI</name>
<protein>
    <submittedName>
        <fullName evidence="1">Uncharacterized protein</fullName>
    </submittedName>
</protein>
<evidence type="ECO:0000313" key="2">
    <source>
        <dbReference type="Proteomes" id="UP000298030"/>
    </source>
</evidence>
<evidence type="ECO:0000313" key="1">
    <source>
        <dbReference type="EMBL" id="TEB36825.1"/>
    </source>
</evidence>
<proteinExistence type="predicted"/>